<dbReference type="InterPro" id="IPR050545">
    <property type="entry name" value="Mycobact_MmpL"/>
</dbReference>
<feature type="transmembrane region" description="Helical" evidence="6">
    <location>
        <begin position="341"/>
        <end position="360"/>
    </location>
</feature>
<evidence type="ECO:0000256" key="4">
    <source>
        <dbReference type="ARBA" id="ARBA00022989"/>
    </source>
</evidence>
<dbReference type="GO" id="GO:0005886">
    <property type="term" value="C:plasma membrane"/>
    <property type="evidence" value="ECO:0007669"/>
    <property type="project" value="UniProtKB-SubCell"/>
</dbReference>
<keyword evidence="5 6" id="KW-0472">Membrane</keyword>
<protein>
    <recommendedName>
        <fullName evidence="7">Membrane transport protein MMPL domain-containing protein</fullName>
    </recommendedName>
</protein>
<feature type="transmembrane region" description="Helical" evidence="6">
    <location>
        <begin position="414"/>
        <end position="432"/>
    </location>
</feature>
<feature type="transmembrane region" description="Helical" evidence="6">
    <location>
        <begin position="661"/>
        <end position="679"/>
    </location>
</feature>
<comment type="caution">
    <text evidence="8">The sequence shown here is derived from an EMBL/GenBank/DDBJ whole genome shotgun (WGS) entry which is preliminary data.</text>
</comment>
<evidence type="ECO:0000259" key="7">
    <source>
        <dbReference type="Pfam" id="PF03176"/>
    </source>
</evidence>
<evidence type="ECO:0000256" key="5">
    <source>
        <dbReference type="ARBA" id="ARBA00023136"/>
    </source>
</evidence>
<name>A0A8J4M5C6_9PROT</name>
<keyword evidence="2" id="KW-1003">Cell membrane</keyword>
<evidence type="ECO:0000256" key="1">
    <source>
        <dbReference type="ARBA" id="ARBA00004651"/>
    </source>
</evidence>
<feature type="transmembrane region" description="Helical" evidence="6">
    <location>
        <begin position="744"/>
        <end position="766"/>
    </location>
</feature>
<keyword evidence="3 6" id="KW-0812">Transmembrane</keyword>
<dbReference type="PANTHER" id="PTHR33406:SF13">
    <property type="entry name" value="MEMBRANE PROTEIN YDFJ"/>
    <property type="match status" value="1"/>
</dbReference>
<keyword evidence="4 6" id="KW-1133">Transmembrane helix</keyword>
<dbReference type="InterPro" id="IPR004869">
    <property type="entry name" value="MMPL_dom"/>
</dbReference>
<feature type="transmembrane region" description="Helical" evidence="6">
    <location>
        <begin position="718"/>
        <end position="738"/>
    </location>
</feature>
<dbReference type="Pfam" id="PF03176">
    <property type="entry name" value="MMPL"/>
    <property type="match status" value="1"/>
</dbReference>
<evidence type="ECO:0000256" key="3">
    <source>
        <dbReference type="ARBA" id="ARBA00022692"/>
    </source>
</evidence>
<evidence type="ECO:0000256" key="2">
    <source>
        <dbReference type="ARBA" id="ARBA00022475"/>
    </source>
</evidence>
<feature type="transmembrane region" description="Helical" evidence="6">
    <location>
        <begin position="272"/>
        <end position="295"/>
    </location>
</feature>
<dbReference type="PANTHER" id="PTHR33406">
    <property type="entry name" value="MEMBRANE PROTEIN MJ1562-RELATED"/>
    <property type="match status" value="1"/>
</dbReference>
<feature type="transmembrane region" description="Helical" evidence="6">
    <location>
        <begin position="685"/>
        <end position="706"/>
    </location>
</feature>
<proteinExistence type="predicted"/>
<comment type="subcellular location">
    <subcellularLocation>
        <location evidence="1">Cell membrane</location>
        <topology evidence="1">Multi-pass membrane protein</topology>
    </subcellularLocation>
</comment>
<feature type="transmembrane region" description="Helical" evidence="6">
    <location>
        <begin position="301"/>
        <end position="321"/>
    </location>
</feature>
<organism evidence="8">
    <name type="scientific">Acidicaldus sp</name>
    <dbReference type="NCBI Taxonomy" id="1872105"/>
    <lineage>
        <taxon>Bacteria</taxon>
        <taxon>Pseudomonadati</taxon>
        <taxon>Pseudomonadota</taxon>
        <taxon>Alphaproteobacteria</taxon>
        <taxon>Acetobacterales</taxon>
        <taxon>Acetobacteraceae</taxon>
        <taxon>Acidicaldus</taxon>
    </lineage>
</organism>
<feature type="transmembrane region" description="Helical" evidence="6">
    <location>
        <begin position="248"/>
        <end position="265"/>
    </location>
</feature>
<gene>
    <name evidence="8" type="ORF">ENY07_04885</name>
</gene>
<dbReference type="Gene3D" id="1.20.1640.10">
    <property type="entry name" value="Multidrug efflux transporter AcrB transmembrane domain"/>
    <property type="match status" value="2"/>
</dbReference>
<dbReference type="SUPFAM" id="SSF82866">
    <property type="entry name" value="Multidrug efflux transporter AcrB transmembrane domain"/>
    <property type="match status" value="2"/>
</dbReference>
<dbReference type="AlphaFoldDB" id="A0A8J4M5C6"/>
<feature type="domain" description="Membrane transport protein MMPL" evidence="7">
    <location>
        <begin position="135"/>
        <end position="392"/>
    </location>
</feature>
<accession>A0A8J4M5C6</accession>
<evidence type="ECO:0000313" key="8">
    <source>
        <dbReference type="EMBL" id="HGC42547.1"/>
    </source>
</evidence>
<feature type="transmembrane region" description="Helical" evidence="6">
    <location>
        <begin position="366"/>
        <end position="394"/>
    </location>
</feature>
<feature type="transmembrane region" description="Helical" evidence="6">
    <location>
        <begin position="633"/>
        <end position="652"/>
    </location>
</feature>
<dbReference type="EMBL" id="DTQM01000092">
    <property type="protein sequence ID" value="HGC42547.1"/>
    <property type="molecule type" value="Genomic_DNA"/>
</dbReference>
<sequence length="772" mass="80185">MRFLPAAGRARLLATFALAALLLAIALGHGRLSTDIADFLPQGQTEAARFMLEQVRSGPAATLVLLAIEGLPPPELAAISRAFAARLDASGVFRLVANGAGLANGPEQAFLFHNRYALSPAVRPEAFTEAALRADFARLLAALATSAAPLISVYGLADPTAAFPPLLRLWAGPGNLRVVDGVWFARDRDRALLIVRTRASGVDLAGQRQAEATIRAAFGASAKPGAHLLMSGPAVFALAAERTIRGDAETVSVLSALLVLALLAWRFQSPLALAAVLIPVLLSSAAAVVAVQAAFGQVHALTLGFGITMLGVGLDYPVLWIGHRRPGEAIAATAARIGRTLALSVTAAALGLAGMLFSAFPGLAELGLFALVGLVVAALATRLVLAPLVVAAAIAPASRGAPAWLLRLEGLRRFRAWTALPIALAALVVIFHPPRLERDLARLSPVPQAALDLDTALRGEAGAPEVARLAFIEAATEEAVLVREEALLPALDALIDQGAMGGVEIAARYLPSMATQARRRAALPPAEVLAARIARAQAGMPFRADAFDRFQADIANARAAPPLRLADITPNLLAARLAPLLFAHAGHWYGVIAPTELAAPAAFGAALATAPGVRVLDVAGEMTAIVAAYTTQAWRWLALGAAMALGALAIGLRGLAALPRVLGPIVAAVLVTLAILSAAGVHLSLFHIVALQLMIGVALDYALFFARRQSDDEERARTFRTLILCNAMTLLTFGLLAFCRTPLLQGIGLTVAVGVVAAMVFSFLLAGRPASA</sequence>
<reference evidence="8" key="1">
    <citation type="journal article" date="2020" name="mSystems">
        <title>Genome- and Community-Level Interaction Insights into Carbon Utilization and Element Cycling Functions of Hydrothermarchaeota in Hydrothermal Sediment.</title>
        <authorList>
            <person name="Zhou Z."/>
            <person name="Liu Y."/>
            <person name="Xu W."/>
            <person name="Pan J."/>
            <person name="Luo Z.H."/>
            <person name="Li M."/>
        </authorList>
    </citation>
    <scope>NUCLEOTIDE SEQUENCE</scope>
    <source>
        <strain evidence="8">SpSt-997</strain>
    </source>
</reference>
<evidence type="ECO:0000256" key="6">
    <source>
        <dbReference type="SAM" id="Phobius"/>
    </source>
</evidence>